<dbReference type="Pfam" id="PF01979">
    <property type="entry name" value="Amidohydro_1"/>
    <property type="match status" value="1"/>
</dbReference>
<dbReference type="Proteomes" id="UP000288405">
    <property type="component" value="Unassembled WGS sequence"/>
</dbReference>
<evidence type="ECO:0000313" key="4">
    <source>
        <dbReference type="Proteomes" id="UP000288405"/>
    </source>
</evidence>
<evidence type="ECO:0000313" key="3">
    <source>
        <dbReference type="EMBL" id="RUO35842.1"/>
    </source>
</evidence>
<feature type="signal peptide" evidence="1">
    <location>
        <begin position="1"/>
        <end position="28"/>
    </location>
</feature>
<sequence length="453" mass="50139">MNGFRLICGALTSIVLVALLSLHSTAHAESSSDWIVFENVHVLTMADGRDNPIRRNYMVFVQGDRIEALAPMGSLAVPEGATRIDGAGRYLMPGLAEMHGHVPPMQSFEGIPERYLDDALFLYLAGGVTTVRGMLGHPHQLRLKEDIANGTRVGPTLYLAGPSFNGNTVTSEQQGRERVRDHVAEGWDLLKIHPGLSLRNFQAVADEAKERGIDFAGHVPTDVGIRHAVILGIRTVDHLDGYMAEIDGFENEVSDEDLRELAQFTRAHNVGVVPTMALWETIIGAGDRDELLSFDELQYVPQRVREGWINFLNEPRSQYYTGETARLHAENRRRLLAALYEEGVEILLGTDAPQLFSVPGLSMRREIPHMAAAGMSNYSIIYSGTVAVGRYFAEQDAFGQVMPGQRADLLLVSGNPLESIDSVYDPELVVVRGHVWTRDQLDKKLAEIAEAYR</sequence>
<dbReference type="InterPro" id="IPR011059">
    <property type="entry name" value="Metal-dep_hydrolase_composite"/>
</dbReference>
<keyword evidence="1" id="KW-0732">Signal</keyword>
<dbReference type="InterPro" id="IPR032466">
    <property type="entry name" value="Metal_Hydrolase"/>
</dbReference>
<feature type="chain" id="PRO_5019126860" evidence="1">
    <location>
        <begin position="29"/>
        <end position="453"/>
    </location>
</feature>
<dbReference type="RefSeq" id="WP_126776221.1">
    <property type="nucleotide sequence ID" value="NZ_PIPM01000002.1"/>
</dbReference>
<gene>
    <name evidence="3" type="ORF">CWE11_03570</name>
</gene>
<dbReference type="InterPro" id="IPR006680">
    <property type="entry name" value="Amidohydro-rel"/>
</dbReference>
<dbReference type="PANTHER" id="PTHR43135:SF3">
    <property type="entry name" value="ALPHA-D-RIBOSE 1-METHYLPHOSPHONATE 5-TRIPHOSPHATE DIPHOSPHATASE"/>
    <property type="match status" value="1"/>
</dbReference>
<proteinExistence type="predicted"/>
<dbReference type="AlphaFoldDB" id="A0A432WPX3"/>
<dbReference type="Gene3D" id="3.20.20.140">
    <property type="entry name" value="Metal-dependent hydrolases"/>
    <property type="match status" value="1"/>
</dbReference>
<evidence type="ECO:0000256" key="1">
    <source>
        <dbReference type="SAM" id="SignalP"/>
    </source>
</evidence>
<dbReference type="SUPFAM" id="SSF51556">
    <property type="entry name" value="Metallo-dependent hydrolases"/>
    <property type="match status" value="1"/>
</dbReference>
<keyword evidence="3" id="KW-0378">Hydrolase</keyword>
<dbReference type="EMBL" id="PIPM01000002">
    <property type="protein sequence ID" value="RUO35842.1"/>
    <property type="molecule type" value="Genomic_DNA"/>
</dbReference>
<dbReference type="Gene3D" id="2.30.40.10">
    <property type="entry name" value="Urease, subunit C, domain 1"/>
    <property type="match status" value="2"/>
</dbReference>
<accession>A0A432WPX3</accession>
<protein>
    <submittedName>
        <fullName evidence="3">Amidohydrolase</fullName>
    </submittedName>
</protein>
<dbReference type="GO" id="GO:0016810">
    <property type="term" value="F:hydrolase activity, acting on carbon-nitrogen (but not peptide) bonds"/>
    <property type="evidence" value="ECO:0007669"/>
    <property type="project" value="InterPro"/>
</dbReference>
<evidence type="ECO:0000259" key="2">
    <source>
        <dbReference type="Pfam" id="PF01979"/>
    </source>
</evidence>
<organism evidence="3 4">
    <name type="scientific">Aliidiomarina sanyensis</name>
    <dbReference type="NCBI Taxonomy" id="1249555"/>
    <lineage>
        <taxon>Bacteria</taxon>
        <taxon>Pseudomonadati</taxon>
        <taxon>Pseudomonadota</taxon>
        <taxon>Gammaproteobacteria</taxon>
        <taxon>Alteromonadales</taxon>
        <taxon>Idiomarinaceae</taxon>
        <taxon>Aliidiomarina</taxon>
    </lineage>
</organism>
<dbReference type="PANTHER" id="PTHR43135">
    <property type="entry name" value="ALPHA-D-RIBOSE 1-METHYLPHOSPHONATE 5-TRIPHOSPHATE DIPHOSPHATASE"/>
    <property type="match status" value="1"/>
</dbReference>
<reference evidence="3 4" key="1">
    <citation type="journal article" date="2011" name="Front. Microbiol.">
        <title>Genomic signatures of strain selection and enhancement in Bacillus atrophaeus var. globigii, a historical biowarfare simulant.</title>
        <authorList>
            <person name="Gibbons H.S."/>
            <person name="Broomall S.M."/>
            <person name="McNew L.A."/>
            <person name="Daligault H."/>
            <person name="Chapman C."/>
            <person name="Bruce D."/>
            <person name="Karavis M."/>
            <person name="Krepps M."/>
            <person name="McGregor P.A."/>
            <person name="Hong C."/>
            <person name="Park K.H."/>
            <person name="Akmal A."/>
            <person name="Feldman A."/>
            <person name="Lin J.S."/>
            <person name="Chang W.E."/>
            <person name="Higgs B.W."/>
            <person name="Demirev P."/>
            <person name="Lindquist J."/>
            <person name="Liem A."/>
            <person name="Fochler E."/>
            <person name="Read T.D."/>
            <person name="Tapia R."/>
            <person name="Johnson S."/>
            <person name="Bishop-Lilly K.A."/>
            <person name="Detter C."/>
            <person name="Han C."/>
            <person name="Sozhamannan S."/>
            <person name="Rosenzweig C.N."/>
            <person name="Skowronski E.W."/>
        </authorList>
    </citation>
    <scope>NUCLEOTIDE SEQUENCE [LARGE SCALE GENOMIC DNA]</scope>
    <source>
        <strain evidence="3 4">GYP-17</strain>
    </source>
</reference>
<keyword evidence="4" id="KW-1185">Reference proteome</keyword>
<name>A0A432WPX3_9GAMM</name>
<comment type="caution">
    <text evidence="3">The sequence shown here is derived from an EMBL/GenBank/DDBJ whole genome shotgun (WGS) entry which is preliminary data.</text>
</comment>
<dbReference type="OrthoDB" id="6190564at2"/>
<dbReference type="InterPro" id="IPR051781">
    <property type="entry name" value="Metallo-dep_Hydrolase"/>
</dbReference>
<feature type="domain" description="Amidohydrolase-related" evidence="2">
    <location>
        <begin position="90"/>
        <end position="434"/>
    </location>
</feature>
<dbReference type="SUPFAM" id="SSF51338">
    <property type="entry name" value="Composite domain of metallo-dependent hydrolases"/>
    <property type="match status" value="1"/>
</dbReference>